<keyword evidence="4 9" id="KW-0812">Transmembrane</keyword>
<dbReference type="OrthoDB" id="4045at2"/>
<keyword evidence="6 9" id="KW-1133">Transmembrane helix</keyword>
<dbReference type="GO" id="GO:0017038">
    <property type="term" value="P:protein import"/>
    <property type="evidence" value="ECO:0007669"/>
    <property type="project" value="TreeGrafter"/>
</dbReference>
<dbReference type="PANTHER" id="PTHR30625">
    <property type="entry name" value="PROTEIN TOLQ"/>
    <property type="match status" value="1"/>
</dbReference>
<dbReference type="Proteomes" id="UP000065261">
    <property type="component" value="Chromosome II"/>
</dbReference>
<evidence type="ECO:0000256" key="6">
    <source>
        <dbReference type="ARBA" id="ARBA00022989"/>
    </source>
</evidence>
<dbReference type="GO" id="GO:0005886">
    <property type="term" value="C:plasma membrane"/>
    <property type="evidence" value="ECO:0007669"/>
    <property type="project" value="UniProtKB-SubCell"/>
</dbReference>
<comment type="subcellular location">
    <subcellularLocation>
        <location evidence="1">Cell membrane</location>
        <topology evidence="1">Multi-pass membrane protein</topology>
    </subcellularLocation>
    <subcellularLocation>
        <location evidence="8">Membrane</location>
        <topology evidence="8">Multi-pass membrane protein</topology>
    </subcellularLocation>
</comment>
<dbReference type="AlphaFoldDB" id="A0A0U2X3K6"/>
<evidence type="ECO:0000256" key="3">
    <source>
        <dbReference type="ARBA" id="ARBA00022475"/>
    </source>
</evidence>
<dbReference type="RefSeq" id="WP_011329712.1">
    <property type="nucleotide sequence ID" value="NZ_CP011035.1"/>
</dbReference>
<feature type="transmembrane region" description="Helical" evidence="9">
    <location>
        <begin position="132"/>
        <end position="157"/>
    </location>
</feature>
<evidence type="ECO:0000313" key="12">
    <source>
        <dbReference type="Proteomes" id="UP000065261"/>
    </source>
</evidence>
<dbReference type="PATRIC" id="fig|1315283.4.peg.3201"/>
<protein>
    <submittedName>
        <fullName evidence="11">Biopolymer transport protein ExbB</fullName>
    </submittedName>
</protein>
<keyword evidence="7 9" id="KW-0472">Membrane</keyword>
<name>A0A0U2X3K6_9GAMM</name>
<organism evidence="11">
    <name type="scientific">Pseudoalteromonas translucida KMM 520</name>
    <dbReference type="NCBI Taxonomy" id="1315283"/>
    <lineage>
        <taxon>Bacteria</taxon>
        <taxon>Pseudomonadati</taxon>
        <taxon>Pseudomonadota</taxon>
        <taxon>Gammaproteobacteria</taxon>
        <taxon>Alteromonadales</taxon>
        <taxon>Pseudoalteromonadaceae</taxon>
        <taxon>Pseudoalteromonas</taxon>
    </lineage>
</organism>
<dbReference type="InterPro" id="IPR002898">
    <property type="entry name" value="MotA_ExbB_proton_chnl"/>
</dbReference>
<evidence type="ECO:0000256" key="5">
    <source>
        <dbReference type="ARBA" id="ARBA00022927"/>
    </source>
</evidence>
<evidence type="ECO:0000256" key="2">
    <source>
        <dbReference type="ARBA" id="ARBA00022448"/>
    </source>
</evidence>
<gene>
    <name evidence="11" type="primary">exbB</name>
    <name evidence="11" type="ORF">PTRA_b0073</name>
</gene>
<evidence type="ECO:0000256" key="8">
    <source>
        <dbReference type="RuleBase" id="RU004057"/>
    </source>
</evidence>
<evidence type="ECO:0000259" key="10">
    <source>
        <dbReference type="Pfam" id="PF01618"/>
    </source>
</evidence>
<feature type="transmembrane region" description="Helical" evidence="9">
    <location>
        <begin position="6"/>
        <end position="27"/>
    </location>
</feature>
<comment type="similarity">
    <text evidence="8">Belongs to the exbB/tolQ family.</text>
</comment>
<keyword evidence="5 8" id="KW-0653">Protein transport</keyword>
<dbReference type="Pfam" id="PF01618">
    <property type="entry name" value="MotA_ExbB"/>
    <property type="match status" value="1"/>
</dbReference>
<dbReference type="GeneID" id="300943358"/>
<evidence type="ECO:0000256" key="4">
    <source>
        <dbReference type="ARBA" id="ARBA00022692"/>
    </source>
</evidence>
<dbReference type="InterPro" id="IPR050790">
    <property type="entry name" value="ExbB/TolQ_transport"/>
</dbReference>
<evidence type="ECO:0000256" key="7">
    <source>
        <dbReference type="ARBA" id="ARBA00023136"/>
    </source>
</evidence>
<feature type="transmembrane region" description="Helical" evidence="9">
    <location>
        <begin position="86"/>
        <end position="107"/>
    </location>
</feature>
<evidence type="ECO:0000256" key="1">
    <source>
        <dbReference type="ARBA" id="ARBA00004651"/>
    </source>
</evidence>
<dbReference type="KEGG" id="ptn:PTRA_b0073"/>
<dbReference type="PANTHER" id="PTHR30625:SF15">
    <property type="entry name" value="BIOPOLYMER TRANSPORT PROTEIN EXBB"/>
    <property type="match status" value="1"/>
</dbReference>
<evidence type="ECO:0000313" key="11">
    <source>
        <dbReference type="EMBL" id="ALS34609.1"/>
    </source>
</evidence>
<sequence length="183" mass="20543">MQSTFNAVGIMAWPLLLVSIIALAIVLERSTILIIAKWQLKQHKLGTSQFAITLQAKQLLHSEQRLQWCQLYLQDCLIDWRKRLNILSLLASLSPLMGLLGTVWGLVVMFKRIAETNQAVTPALLADGLWEAMYSTMAGLVIAIPCLLVSGLLNTILEGLQNDFTRIINHLNYKFTYSDSPYA</sequence>
<proteinExistence type="inferred from homology"/>
<feature type="domain" description="MotA/TolQ/ExbB proton channel" evidence="10">
    <location>
        <begin position="78"/>
        <end position="163"/>
    </location>
</feature>
<evidence type="ECO:0000256" key="9">
    <source>
        <dbReference type="SAM" id="Phobius"/>
    </source>
</evidence>
<keyword evidence="3" id="KW-1003">Cell membrane</keyword>
<keyword evidence="2 8" id="KW-0813">Transport</keyword>
<accession>A0A0U2X3K6</accession>
<reference evidence="11 12" key="1">
    <citation type="submission" date="2015-03" db="EMBL/GenBank/DDBJ databases">
        <authorList>
            <person name="Murphy D."/>
        </authorList>
    </citation>
    <scope>NUCLEOTIDE SEQUENCE [LARGE SCALE GENOMIC DNA]</scope>
    <source>
        <strain evidence="11 12">KMM 520</strain>
    </source>
</reference>
<dbReference type="EMBL" id="CP011035">
    <property type="protein sequence ID" value="ALS34609.1"/>
    <property type="molecule type" value="Genomic_DNA"/>
</dbReference>